<feature type="transmembrane region" description="Helical" evidence="1">
    <location>
        <begin position="63"/>
        <end position="90"/>
    </location>
</feature>
<dbReference type="RefSeq" id="WP_196125497.1">
    <property type="nucleotide sequence ID" value="NZ_JADPMR010000004.1"/>
</dbReference>
<protein>
    <submittedName>
        <fullName evidence="2">GntP family permease</fullName>
    </submittedName>
</protein>
<proteinExistence type="predicted"/>
<feature type="transmembrane region" description="Helical" evidence="1">
    <location>
        <begin position="29"/>
        <end position="51"/>
    </location>
</feature>
<feature type="transmembrane region" description="Helical" evidence="1">
    <location>
        <begin position="230"/>
        <end position="250"/>
    </location>
</feature>
<dbReference type="InterPro" id="IPR003474">
    <property type="entry name" value="Glcn_transporter"/>
</dbReference>
<feature type="transmembrane region" description="Helical" evidence="1">
    <location>
        <begin position="331"/>
        <end position="350"/>
    </location>
</feature>
<feature type="transmembrane region" description="Helical" evidence="1">
    <location>
        <begin position="441"/>
        <end position="462"/>
    </location>
</feature>
<dbReference type="PANTHER" id="PTHR30354:SF7">
    <property type="entry name" value="BLL7963 PROTEIN"/>
    <property type="match status" value="1"/>
</dbReference>
<sequence length="465" mass="49342">MNLAIIVIALLTLIYLAYRGYSVILIAPLCALGAVLLTSPAAVGPAFFGIFMPKMVGFLSNYFPVFMLGAIFGKLMEVSGFAHTILSYFIRTFGTKYTMLMVIAVSTLLTYGGVTVFIVVFAVYPFAAEAFRSAGIPKRLLPASIALGACTYAIDALPGSPQIQNIIPTTFYGTTVWAAPWMGLIGALMIFGGGFAYLNWRLRCAKRDGEGYGENHINEPDHSSQEKVSLGNPIIALIPLALVFVVNYVLSNSLPDLLPNSYVLQLSDSSSPVTVSLKKLSGIGSVMLALSSAILFTLAVSWSKIIPQLKENTSKAVSGAMLASMNTASEFGFGAVISALPGFAIATGALNSFESPLINTAITVNLLSGLTGSAVAGLSITLATLSDQFIQAAHQYGIPMDVMHRISSMASGGMDTLPHNGAIITLLLVCGLTHRQSYKDIFVITLIKTVTVFAIIGVYTLMNVQ</sequence>
<feature type="transmembrane region" description="Helical" evidence="1">
    <location>
        <begin position="362"/>
        <end position="385"/>
    </location>
</feature>
<keyword evidence="1" id="KW-1133">Transmembrane helix</keyword>
<gene>
    <name evidence="2" type="ORF">I1A42_24040</name>
</gene>
<organism evidence="2 3">
    <name type="scientific">Vibrio nitrifigilis</name>
    <dbReference type="NCBI Taxonomy" id="2789781"/>
    <lineage>
        <taxon>Bacteria</taxon>
        <taxon>Pseudomonadati</taxon>
        <taxon>Pseudomonadota</taxon>
        <taxon>Gammaproteobacteria</taxon>
        <taxon>Vibrionales</taxon>
        <taxon>Vibrionaceae</taxon>
        <taxon>Vibrio</taxon>
    </lineage>
</organism>
<keyword evidence="3" id="KW-1185">Reference proteome</keyword>
<evidence type="ECO:0000256" key="1">
    <source>
        <dbReference type="SAM" id="Phobius"/>
    </source>
</evidence>
<dbReference type="PANTHER" id="PTHR30354">
    <property type="entry name" value="GNT FAMILY GLUCONATE TRANSPORTER"/>
    <property type="match status" value="1"/>
</dbReference>
<keyword evidence="1" id="KW-0812">Transmembrane</keyword>
<feature type="transmembrane region" description="Helical" evidence="1">
    <location>
        <begin position="178"/>
        <end position="198"/>
    </location>
</feature>
<evidence type="ECO:0000313" key="2">
    <source>
        <dbReference type="EMBL" id="MBF9003556.1"/>
    </source>
</evidence>
<dbReference type="Proteomes" id="UP000597206">
    <property type="component" value="Unassembled WGS sequence"/>
</dbReference>
<reference evidence="2 3" key="1">
    <citation type="submission" date="2020-11" db="EMBL/GenBank/DDBJ databases">
        <title>Vibrio nitrifigilis sp. nov., a marine nitrogen-fixing bacterium isolated from the lagoon sediment of an islet inside an atoll.</title>
        <authorList>
            <person name="Wang L.-T."/>
            <person name="Shieh W.Y."/>
        </authorList>
    </citation>
    <scope>NUCLEOTIDE SEQUENCE [LARGE SCALE GENOMIC DNA]</scope>
    <source>
        <strain evidence="2 3">NFV-1</strain>
    </source>
</reference>
<feature type="transmembrane region" description="Helical" evidence="1">
    <location>
        <begin position="102"/>
        <end position="128"/>
    </location>
</feature>
<evidence type="ECO:0000313" key="3">
    <source>
        <dbReference type="Proteomes" id="UP000597206"/>
    </source>
</evidence>
<feature type="transmembrane region" description="Helical" evidence="1">
    <location>
        <begin position="280"/>
        <end position="300"/>
    </location>
</feature>
<accession>A0ABS0GM60</accession>
<name>A0ABS0GM60_9VIBR</name>
<comment type="caution">
    <text evidence="2">The sequence shown here is derived from an EMBL/GenBank/DDBJ whole genome shotgun (WGS) entry which is preliminary data.</text>
</comment>
<keyword evidence="1" id="KW-0472">Membrane</keyword>
<dbReference type="EMBL" id="JADPMR010000004">
    <property type="protein sequence ID" value="MBF9003556.1"/>
    <property type="molecule type" value="Genomic_DNA"/>
</dbReference>